<organism evidence="2 3">
    <name type="scientific">Triangularia setosa</name>
    <dbReference type="NCBI Taxonomy" id="2587417"/>
    <lineage>
        <taxon>Eukaryota</taxon>
        <taxon>Fungi</taxon>
        <taxon>Dikarya</taxon>
        <taxon>Ascomycota</taxon>
        <taxon>Pezizomycotina</taxon>
        <taxon>Sordariomycetes</taxon>
        <taxon>Sordariomycetidae</taxon>
        <taxon>Sordariales</taxon>
        <taxon>Podosporaceae</taxon>
        <taxon>Triangularia</taxon>
    </lineage>
</organism>
<evidence type="ECO:0000313" key="2">
    <source>
        <dbReference type="EMBL" id="KAK4170619.1"/>
    </source>
</evidence>
<keyword evidence="3" id="KW-1185">Reference proteome</keyword>
<evidence type="ECO:0000256" key="1">
    <source>
        <dbReference type="SAM" id="MobiDB-lite"/>
    </source>
</evidence>
<dbReference type="EMBL" id="MU866916">
    <property type="protein sequence ID" value="KAK4170619.1"/>
    <property type="molecule type" value="Genomic_DNA"/>
</dbReference>
<feature type="region of interest" description="Disordered" evidence="1">
    <location>
        <begin position="406"/>
        <end position="431"/>
    </location>
</feature>
<feature type="compositionally biased region" description="Polar residues" evidence="1">
    <location>
        <begin position="67"/>
        <end position="83"/>
    </location>
</feature>
<evidence type="ECO:0000313" key="3">
    <source>
        <dbReference type="Proteomes" id="UP001302321"/>
    </source>
</evidence>
<name>A0AAN7A230_9PEZI</name>
<accession>A0AAN7A230</accession>
<sequence length="431" mass="46905">MDRDRDAAIQRQEILRRLAHNLGDTLAPDTEGPQAEWASFVQEKVLWLFRILKDIDTSGGAPGSARSAWSTSFDSKNSSTGTAKSDHHEAGPAKTPKITKNSINSTTTSVTWAQVATSGAASSRAASSARTNVTRTGTTAPAAGWRTVSGTRANQEDERLFVRLPDGHPWRKASPEGFRIELCRQLKAPLSLIRSAKQVDTGFAIVPADKKARAQLLSMGPALGEHGAKLDESTTWHTYVVPRVPRTVSGLDGNIDTEALMPDEILRATKAAPVAANKSKHARTEDSHDDWVISFLKPTPDNFRLFGSLPARKIAKLPKANQCYRCQDFHDPRSCDRTIRCINCGGEHSPGPCSKPPRCANCHGPHRADLAVCQARPRMENGSLRKPTNRQLKAIRKMGEALYEAAHPRDRSTGNAHPGTDTPPVDPTCQA</sequence>
<reference evidence="2" key="1">
    <citation type="journal article" date="2023" name="Mol. Phylogenet. Evol.">
        <title>Genome-scale phylogeny and comparative genomics of the fungal order Sordariales.</title>
        <authorList>
            <person name="Hensen N."/>
            <person name="Bonometti L."/>
            <person name="Westerberg I."/>
            <person name="Brannstrom I.O."/>
            <person name="Guillou S."/>
            <person name="Cros-Aarteil S."/>
            <person name="Calhoun S."/>
            <person name="Haridas S."/>
            <person name="Kuo A."/>
            <person name="Mondo S."/>
            <person name="Pangilinan J."/>
            <person name="Riley R."/>
            <person name="LaButti K."/>
            <person name="Andreopoulos B."/>
            <person name="Lipzen A."/>
            <person name="Chen C."/>
            <person name="Yan M."/>
            <person name="Daum C."/>
            <person name="Ng V."/>
            <person name="Clum A."/>
            <person name="Steindorff A."/>
            <person name="Ohm R.A."/>
            <person name="Martin F."/>
            <person name="Silar P."/>
            <person name="Natvig D.O."/>
            <person name="Lalanne C."/>
            <person name="Gautier V."/>
            <person name="Ament-Velasquez S.L."/>
            <person name="Kruys A."/>
            <person name="Hutchinson M.I."/>
            <person name="Powell A.J."/>
            <person name="Barry K."/>
            <person name="Miller A.N."/>
            <person name="Grigoriev I.V."/>
            <person name="Debuchy R."/>
            <person name="Gladieux P."/>
            <person name="Hiltunen Thoren M."/>
            <person name="Johannesson H."/>
        </authorList>
    </citation>
    <scope>NUCLEOTIDE SEQUENCE</scope>
    <source>
        <strain evidence="2">CBS 892.96</strain>
    </source>
</reference>
<proteinExistence type="predicted"/>
<protein>
    <recommendedName>
        <fullName evidence="4">Gag-like protein</fullName>
    </recommendedName>
</protein>
<dbReference type="Proteomes" id="UP001302321">
    <property type="component" value="Unassembled WGS sequence"/>
</dbReference>
<gene>
    <name evidence="2" type="ORF">QBC36DRAFT_201045</name>
</gene>
<reference evidence="2" key="2">
    <citation type="submission" date="2023-05" db="EMBL/GenBank/DDBJ databases">
        <authorList>
            <consortium name="Lawrence Berkeley National Laboratory"/>
            <person name="Steindorff A."/>
            <person name="Hensen N."/>
            <person name="Bonometti L."/>
            <person name="Westerberg I."/>
            <person name="Brannstrom I.O."/>
            <person name="Guillou S."/>
            <person name="Cros-Aarteil S."/>
            <person name="Calhoun S."/>
            <person name="Haridas S."/>
            <person name="Kuo A."/>
            <person name="Mondo S."/>
            <person name="Pangilinan J."/>
            <person name="Riley R."/>
            <person name="Labutti K."/>
            <person name="Andreopoulos B."/>
            <person name="Lipzen A."/>
            <person name="Chen C."/>
            <person name="Yanf M."/>
            <person name="Daum C."/>
            <person name="Ng V."/>
            <person name="Clum A."/>
            <person name="Ohm R."/>
            <person name="Martin F."/>
            <person name="Silar P."/>
            <person name="Natvig D."/>
            <person name="Lalanne C."/>
            <person name="Gautier V."/>
            <person name="Ament-Velasquez S.L."/>
            <person name="Kruys A."/>
            <person name="Hutchinson M.I."/>
            <person name="Powell A.J."/>
            <person name="Barry K."/>
            <person name="Miller A.N."/>
            <person name="Grigoriev I.V."/>
            <person name="Debuchy R."/>
            <person name="Gladieux P."/>
            <person name="Thoren M.H."/>
            <person name="Johannesson H."/>
        </authorList>
    </citation>
    <scope>NUCLEOTIDE SEQUENCE</scope>
    <source>
        <strain evidence="2">CBS 892.96</strain>
    </source>
</reference>
<comment type="caution">
    <text evidence="2">The sequence shown here is derived from an EMBL/GenBank/DDBJ whole genome shotgun (WGS) entry which is preliminary data.</text>
</comment>
<evidence type="ECO:0008006" key="4">
    <source>
        <dbReference type="Google" id="ProtNLM"/>
    </source>
</evidence>
<feature type="region of interest" description="Disordered" evidence="1">
    <location>
        <begin position="58"/>
        <end position="102"/>
    </location>
</feature>
<dbReference type="AlphaFoldDB" id="A0AAN7A230"/>